<dbReference type="PANTHER" id="PTHR21261">
    <property type="entry name" value="BEAT PROTEIN"/>
    <property type="match status" value="1"/>
</dbReference>
<dbReference type="InterPro" id="IPR036179">
    <property type="entry name" value="Ig-like_dom_sf"/>
</dbReference>
<evidence type="ECO:0000313" key="3">
    <source>
        <dbReference type="Proteomes" id="UP001162162"/>
    </source>
</evidence>
<proteinExistence type="predicted"/>
<keyword evidence="3" id="KW-1185">Reference proteome</keyword>
<protein>
    <recommendedName>
        <fullName evidence="1">Ig-like domain-containing protein</fullName>
    </recommendedName>
</protein>
<dbReference type="EMBL" id="JAPWTK010000138">
    <property type="protein sequence ID" value="KAJ8948365.1"/>
    <property type="molecule type" value="Genomic_DNA"/>
</dbReference>
<gene>
    <name evidence="2" type="ORF">NQ318_019350</name>
</gene>
<dbReference type="SMART" id="SM00409">
    <property type="entry name" value="IG"/>
    <property type="match status" value="1"/>
</dbReference>
<dbReference type="InterPro" id="IPR003599">
    <property type="entry name" value="Ig_sub"/>
</dbReference>
<name>A0AAV8YD60_9CUCU</name>
<evidence type="ECO:0000313" key="2">
    <source>
        <dbReference type="EMBL" id="KAJ8948365.1"/>
    </source>
</evidence>
<evidence type="ECO:0000259" key="1">
    <source>
        <dbReference type="PROSITE" id="PS50835"/>
    </source>
</evidence>
<dbReference type="PANTHER" id="PTHR21261:SF2">
    <property type="entry name" value="GH04238P-RELATED"/>
    <property type="match status" value="1"/>
</dbReference>
<dbReference type="AlphaFoldDB" id="A0AAV8YD60"/>
<dbReference type="PROSITE" id="PS50835">
    <property type="entry name" value="IG_LIKE"/>
    <property type="match status" value="1"/>
</dbReference>
<accession>A0AAV8YD60</accession>
<comment type="caution">
    <text evidence="2">The sequence shown here is derived from an EMBL/GenBank/DDBJ whole genome shotgun (WGS) entry which is preliminary data.</text>
</comment>
<dbReference type="Proteomes" id="UP001162162">
    <property type="component" value="Unassembled WGS sequence"/>
</dbReference>
<sequence>MGVDQKLAQKNGQKAYAKIEIVELNVPHSIEYTGDETNEIVLDCNYDTEGETLEELEVIWYHNGVTNPIYQWIPFSNRSGDARGWFRSHLDLEYNVSDDKRTMYRALKLTNITTDLTGNYTCRVSSLKDEDDETKQLIVYSRPQSGIHMSLDEEEEQVVCSVEGVYPVPDLEIYIAGENDSRIDLEEHIEVEIDDVGFFNVTATHIFENLTILKELNSPVTFVCRLSIPGTNYNETETKDYYTGIYPCLIPYY</sequence>
<reference evidence="2" key="1">
    <citation type="journal article" date="2023" name="Insect Mol. Biol.">
        <title>Genome sequencing provides insights into the evolution of gene families encoding plant cell wall-degrading enzymes in longhorned beetles.</title>
        <authorList>
            <person name="Shin N.R."/>
            <person name="Okamura Y."/>
            <person name="Kirsch R."/>
            <person name="Pauchet Y."/>
        </authorList>
    </citation>
    <scope>NUCLEOTIDE SEQUENCE</scope>
    <source>
        <strain evidence="2">AMC_N1</strain>
    </source>
</reference>
<feature type="domain" description="Ig-like" evidence="1">
    <location>
        <begin position="27"/>
        <end position="138"/>
    </location>
</feature>
<dbReference type="SUPFAM" id="SSF48726">
    <property type="entry name" value="Immunoglobulin"/>
    <property type="match status" value="1"/>
</dbReference>
<organism evidence="2 3">
    <name type="scientific">Aromia moschata</name>
    <dbReference type="NCBI Taxonomy" id="1265417"/>
    <lineage>
        <taxon>Eukaryota</taxon>
        <taxon>Metazoa</taxon>
        <taxon>Ecdysozoa</taxon>
        <taxon>Arthropoda</taxon>
        <taxon>Hexapoda</taxon>
        <taxon>Insecta</taxon>
        <taxon>Pterygota</taxon>
        <taxon>Neoptera</taxon>
        <taxon>Endopterygota</taxon>
        <taxon>Coleoptera</taxon>
        <taxon>Polyphaga</taxon>
        <taxon>Cucujiformia</taxon>
        <taxon>Chrysomeloidea</taxon>
        <taxon>Cerambycidae</taxon>
        <taxon>Cerambycinae</taxon>
        <taxon>Callichromatini</taxon>
        <taxon>Aromia</taxon>
    </lineage>
</organism>
<dbReference type="Gene3D" id="2.60.40.10">
    <property type="entry name" value="Immunoglobulins"/>
    <property type="match status" value="1"/>
</dbReference>
<dbReference type="InterPro" id="IPR013783">
    <property type="entry name" value="Ig-like_fold"/>
</dbReference>
<dbReference type="InterPro" id="IPR007110">
    <property type="entry name" value="Ig-like_dom"/>
</dbReference>